<dbReference type="CDD" id="cd04590">
    <property type="entry name" value="CBS_pair_CorC_HlyC_assoc"/>
    <property type="match status" value="1"/>
</dbReference>
<feature type="region of interest" description="Disordered" evidence="11">
    <location>
        <begin position="442"/>
        <end position="464"/>
    </location>
</feature>
<evidence type="ECO:0000259" key="12">
    <source>
        <dbReference type="PROSITE" id="PS51371"/>
    </source>
</evidence>
<evidence type="ECO:0000256" key="5">
    <source>
        <dbReference type="ARBA" id="ARBA00022737"/>
    </source>
</evidence>
<protein>
    <submittedName>
        <fullName evidence="14">Hemolysin family protein</fullName>
    </submittedName>
</protein>
<dbReference type="InterPro" id="IPR005170">
    <property type="entry name" value="Transptr-assoc_dom"/>
</dbReference>
<evidence type="ECO:0000256" key="7">
    <source>
        <dbReference type="ARBA" id="ARBA00023122"/>
    </source>
</evidence>
<evidence type="ECO:0000313" key="15">
    <source>
        <dbReference type="Proteomes" id="UP000754710"/>
    </source>
</evidence>
<evidence type="ECO:0000256" key="9">
    <source>
        <dbReference type="PROSITE-ProRule" id="PRU00703"/>
    </source>
</evidence>
<evidence type="ECO:0000256" key="1">
    <source>
        <dbReference type="ARBA" id="ARBA00004651"/>
    </source>
</evidence>
<name>A0ABS7RIS9_9ACTN</name>
<evidence type="ECO:0000256" key="3">
    <source>
        <dbReference type="ARBA" id="ARBA00022475"/>
    </source>
</evidence>
<dbReference type="SMART" id="SM01091">
    <property type="entry name" value="CorC_HlyC"/>
    <property type="match status" value="1"/>
</dbReference>
<keyword evidence="4 10" id="KW-0812">Transmembrane</keyword>
<dbReference type="PANTHER" id="PTHR43099">
    <property type="entry name" value="UPF0053 PROTEIN YRKA"/>
    <property type="match status" value="1"/>
</dbReference>
<sequence>MTEWVLLAVSVALIAACGAFVAAEFAFVTVDRAAVDRAADGGDRAAQGVRSALRSLSTQLSGAQVGITVTNLAIGFLAEPAIASLIDGPLEAAGVPAGAVPGVAVGTGLVLATLATMVFGELVPKNLAIAKPLGTARATQAFQRGFTTAMALPIRALNGSANALVRRLGIEPQEELRSARTSQELASLINRSASEGALDAGTAGLMQRSVAFGERTAGEIMTPRVRMASVQASRPASTVIELARTTGHSRFPVVAGEADDVVGAIHVKHALAVPRAERRSTRARELMVEATVVPESLKLDPLLTLLRQAGFQVAVVVDEYGGTAGVVTLEDVVEEIVGEITDEHDPVDANARKRADGSWSLSGLLRPDEVSSLTGVPLPEHEDYDTIAGLLLRHLGRMPEAGDRVEIPLPAVLDPDGEPEPAQVAVLTVERMSGLRIDRLRLSTYTPDERPATDRSRTRSTRDE</sequence>
<dbReference type="Pfam" id="PF03471">
    <property type="entry name" value="CorC_HlyC"/>
    <property type="match status" value="1"/>
</dbReference>
<comment type="similarity">
    <text evidence="2">Belongs to the UPF0053 family.</text>
</comment>
<evidence type="ECO:0000259" key="13">
    <source>
        <dbReference type="PROSITE" id="PS51846"/>
    </source>
</evidence>
<evidence type="ECO:0000256" key="4">
    <source>
        <dbReference type="ARBA" id="ARBA00022692"/>
    </source>
</evidence>
<dbReference type="Pfam" id="PF01595">
    <property type="entry name" value="CNNM"/>
    <property type="match status" value="1"/>
</dbReference>
<keyword evidence="6 10" id="KW-1133">Transmembrane helix</keyword>
<dbReference type="InterPro" id="IPR000644">
    <property type="entry name" value="CBS_dom"/>
</dbReference>
<feature type="domain" description="CBS" evidence="12">
    <location>
        <begin position="286"/>
        <end position="343"/>
    </location>
</feature>
<dbReference type="Pfam" id="PF00571">
    <property type="entry name" value="CBS"/>
    <property type="match status" value="2"/>
</dbReference>
<dbReference type="PROSITE" id="PS51846">
    <property type="entry name" value="CNNM"/>
    <property type="match status" value="1"/>
</dbReference>
<dbReference type="InterPro" id="IPR002550">
    <property type="entry name" value="CNNM"/>
</dbReference>
<feature type="domain" description="CBS" evidence="12">
    <location>
        <begin position="221"/>
        <end position="280"/>
    </location>
</feature>
<dbReference type="Gene3D" id="3.30.465.10">
    <property type="match status" value="1"/>
</dbReference>
<dbReference type="SUPFAM" id="SSF56176">
    <property type="entry name" value="FAD-binding/transporter-associated domain-like"/>
    <property type="match status" value="1"/>
</dbReference>
<evidence type="ECO:0000256" key="8">
    <source>
        <dbReference type="ARBA" id="ARBA00023136"/>
    </source>
</evidence>
<keyword evidence="15" id="KW-1185">Reference proteome</keyword>
<feature type="domain" description="CNNM transmembrane" evidence="13">
    <location>
        <begin position="1"/>
        <end position="202"/>
    </location>
</feature>
<proteinExistence type="inferred from homology"/>
<gene>
    <name evidence="14" type="ORF">K1X13_08865</name>
</gene>
<keyword evidence="5" id="KW-0677">Repeat</keyword>
<reference evidence="14 15" key="1">
    <citation type="submission" date="2021-08" db="EMBL/GenBank/DDBJ databases">
        <title>Nocardioides bacterium WL0053 sp. nov., isolated from the sediment.</title>
        <authorList>
            <person name="Wang L."/>
            <person name="Zhang D."/>
            <person name="Zhang A."/>
        </authorList>
    </citation>
    <scope>NUCLEOTIDE SEQUENCE [LARGE SCALE GENOMIC DNA]</scope>
    <source>
        <strain evidence="14 15">WL0053</strain>
    </source>
</reference>
<dbReference type="PROSITE" id="PS51371">
    <property type="entry name" value="CBS"/>
    <property type="match status" value="2"/>
</dbReference>
<evidence type="ECO:0000313" key="14">
    <source>
        <dbReference type="EMBL" id="MBY9074926.1"/>
    </source>
</evidence>
<accession>A0ABS7RIS9</accession>
<keyword evidence="7 9" id="KW-0129">CBS domain</keyword>
<dbReference type="InterPro" id="IPR036318">
    <property type="entry name" value="FAD-bd_PCMH-like_sf"/>
</dbReference>
<dbReference type="SUPFAM" id="SSF54631">
    <property type="entry name" value="CBS-domain pair"/>
    <property type="match status" value="1"/>
</dbReference>
<dbReference type="InterPro" id="IPR046342">
    <property type="entry name" value="CBS_dom_sf"/>
</dbReference>
<dbReference type="SMART" id="SM00116">
    <property type="entry name" value="CBS"/>
    <property type="match status" value="2"/>
</dbReference>
<dbReference type="InterPro" id="IPR051676">
    <property type="entry name" value="UPF0053_domain"/>
</dbReference>
<organism evidence="14 15">
    <name type="scientific">Nocardioides jiangsuensis</name>
    <dbReference type="NCBI Taxonomy" id="2866161"/>
    <lineage>
        <taxon>Bacteria</taxon>
        <taxon>Bacillati</taxon>
        <taxon>Actinomycetota</taxon>
        <taxon>Actinomycetes</taxon>
        <taxon>Propionibacteriales</taxon>
        <taxon>Nocardioidaceae</taxon>
        <taxon>Nocardioides</taxon>
    </lineage>
</organism>
<dbReference type="Gene3D" id="3.10.580.10">
    <property type="entry name" value="CBS-domain"/>
    <property type="match status" value="1"/>
</dbReference>
<comment type="subcellular location">
    <subcellularLocation>
        <location evidence="1">Cell membrane</location>
        <topology evidence="1">Multi-pass membrane protein</topology>
    </subcellularLocation>
</comment>
<evidence type="ECO:0000256" key="10">
    <source>
        <dbReference type="PROSITE-ProRule" id="PRU01193"/>
    </source>
</evidence>
<dbReference type="EMBL" id="JAIEZQ010000002">
    <property type="protein sequence ID" value="MBY9074926.1"/>
    <property type="molecule type" value="Genomic_DNA"/>
</dbReference>
<dbReference type="PANTHER" id="PTHR43099:SF6">
    <property type="entry name" value="UPF0053 PROTEIN RV1842C"/>
    <property type="match status" value="1"/>
</dbReference>
<dbReference type="InterPro" id="IPR016169">
    <property type="entry name" value="FAD-bd_PCMH_sub2"/>
</dbReference>
<keyword evidence="8 10" id="KW-0472">Membrane</keyword>
<keyword evidence="3" id="KW-1003">Cell membrane</keyword>
<dbReference type="Proteomes" id="UP000754710">
    <property type="component" value="Unassembled WGS sequence"/>
</dbReference>
<evidence type="ECO:0000256" key="2">
    <source>
        <dbReference type="ARBA" id="ARBA00006337"/>
    </source>
</evidence>
<evidence type="ECO:0000256" key="11">
    <source>
        <dbReference type="SAM" id="MobiDB-lite"/>
    </source>
</evidence>
<evidence type="ECO:0000256" key="6">
    <source>
        <dbReference type="ARBA" id="ARBA00022989"/>
    </source>
</evidence>
<dbReference type="InterPro" id="IPR044751">
    <property type="entry name" value="Ion_transp-like_CBS"/>
</dbReference>
<comment type="caution">
    <text evidence="14">The sequence shown here is derived from an EMBL/GenBank/DDBJ whole genome shotgun (WGS) entry which is preliminary data.</text>
</comment>
<dbReference type="RefSeq" id="WP_221024741.1">
    <property type="nucleotide sequence ID" value="NZ_JAIEZQ010000002.1"/>
</dbReference>